<gene>
    <name evidence="1" type="ORF">CLUP02_04849</name>
</gene>
<sequence>MSSTPARCLDAKSGPADLDSGIPFHQKYKIASFSEEGKLWPVIWQEAEYNQSLFCTQLGHHCWLSRRISLWLDDYTIWVAACDTEIPPQCHRAWMPVVGACGFIRCRWPSFLLRCPLQICLGSKERAWRSLNLVTENKTSYNPRTWYYVFYGFCDMTSKISAPALPLSQATNKL</sequence>
<reference evidence="1" key="1">
    <citation type="journal article" date="2021" name="Mol. Plant Microbe Interact.">
        <title>Complete Genome Sequence of the Plant-Pathogenic Fungus Colletotrichum lupini.</title>
        <authorList>
            <person name="Baroncelli R."/>
            <person name="Pensec F."/>
            <person name="Da Lio D."/>
            <person name="Boufleur T."/>
            <person name="Vicente I."/>
            <person name="Sarrocco S."/>
            <person name="Picot A."/>
            <person name="Baraldi E."/>
            <person name="Sukno S."/>
            <person name="Thon M."/>
            <person name="Le Floch G."/>
        </authorList>
    </citation>
    <scope>NUCLEOTIDE SEQUENCE</scope>
    <source>
        <strain evidence="1">IMI 504893</strain>
    </source>
</reference>
<dbReference type="AlphaFoldDB" id="A0A9Q8WE61"/>
<protein>
    <submittedName>
        <fullName evidence="1">Uncharacterized protein</fullName>
    </submittedName>
</protein>
<dbReference type="Proteomes" id="UP000830671">
    <property type="component" value="Chromosome 3"/>
</dbReference>
<keyword evidence="2" id="KW-1185">Reference proteome</keyword>
<proteinExistence type="predicted"/>
<evidence type="ECO:0000313" key="1">
    <source>
        <dbReference type="EMBL" id="UQC79370.1"/>
    </source>
</evidence>
<dbReference type="KEGG" id="clup:CLUP02_04849"/>
<dbReference type="EMBL" id="CP019475">
    <property type="protein sequence ID" value="UQC79370.1"/>
    <property type="molecule type" value="Genomic_DNA"/>
</dbReference>
<evidence type="ECO:0000313" key="2">
    <source>
        <dbReference type="Proteomes" id="UP000830671"/>
    </source>
</evidence>
<name>A0A9Q8WE61_9PEZI</name>
<organism evidence="1 2">
    <name type="scientific">Colletotrichum lupini</name>
    <dbReference type="NCBI Taxonomy" id="145971"/>
    <lineage>
        <taxon>Eukaryota</taxon>
        <taxon>Fungi</taxon>
        <taxon>Dikarya</taxon>
        <taxon>Ascomycota</taxon>
        <taxon>Pezizomycotina</taxon>
        <taxon>Sordariomycetes</taxon>
        <taxon>Hypocreomycetidae</taxon>
        <taxon>Glomerellales</taxon>
        <taxon>Glomerellaceae</taxon>
        <taxon>Colletotrichum</taxon>
        <taxon>Colletotrichum acutatum species complex</taxon>
    </lineage>
</organism>
<dbReference type="RefSeq" id="XP_049141002.1">
    <property type="nucleotide sequence ID" value="XM_049283859.1"/>
</dbReference>
<accession>A0A9Q8WE61</accession>
<dbReference type="GeneID" id="73338869"/>